<dbReference type="Gene3D" id="3.20.20.140">
    <property type="entry name" value="Metal-dependent hydrolases"/>
    <property type="match status" value="1"/>
</dbReference>
<dbReference type="SUPFAM" id="SSF51556">
    <property type="entry name" value="Metallo-dependent hydrolases"/>
    <property type="match status" value="1"/>
</dbReference>
<dbReference type="GO" id="GO:0016787">
    <property type="term" value="F:hydrolase activity"/>
    <property type="evidence" value="ECO:0007669"/>
    <property type="project" value="InterPro"/>
</dbReference>
<dbReference type="PANTHER" id="PTHR21240">
    <property type="entry name" value="2-AMINO-3-CARBOXYLMUCONATE-6-SEMIALDEHYDE DECARBOXYLASE"/>
    <property type="match status" value="1"/>
</dbReference>
<dbReference type="RefSeq" id="WP_161821804.1">
    <property type="nucleotide sequence ID" value="NZ_LSRS01000003.1"/>
</dbReference>
<evidence type="ECO:0000259" key="2">
    <source>
        <dbReference type="Pfam" id="PF04909"/>
    </source>
</evidence>
<evidence type="ECO:0000256" key="1">
    <source>
        <dbReference type="ARBA" id="ARBA00023239"/>
    </source>
</evidence>
<dbReference type="OrthoDB" id="9771932at2"/>
<dbReference type="AlphaFoldDB" id="A0A9D3AYZ2"/>
<evidence type="ECO:0000313" key="3">
    <source>
        <dbReference type="EMBL" id="KAF1085319.1"/>
    </source>
</evidence>
<organism evidence="3 4">
    <name type="scientific">Sporotomaculum syntrophicum</name>
    <dbReference type="NCBI Taxonomy" id="182264"/>
    <lineage>
        <taxon>Bacteria</taxon>
        <taxon>Bacillati</taxon>
        <taxon>Bacillota</taxon>
        <taxon>Clostridia</taxon>
        <taxon>Eubacteriales</taxon>
        <taxon>Desulfallaceae</taxon>
        <taxon>Sporotomaculum</taxon>
    </lineage>
</organism>
<protein>
    <submittedName>
        <fullName evidence="3">Amidohydrolase</fullName>
    </submittedName>
</protein>
<evidence type="ECO:0000313" key="4">
    <source>
        <dbReference type="Proteomes" id="UP000798488"/>
    </source>
</evidence>
<dbReference type="InterPro" id="IPR006680">
    <property type="entry name" value="Amidohydro-rel"/>
</dbReference>
<accession>A0A9D3AYZ2</accession>
<proteinExistence type="predicted"/>
<comment type="caution">
    <text evidence="3">The sequence shown here is derived from an EMBL/GenBank/DDBJ whole genome shotgun (WGS) entry which is preliminary data.</text>
</comment>
<feature type="domain" description="Amidohydrolase-related" evidence="2">
    <location>
        <begin position="44"/>
        <end position="275"/>
    </location>
</feature>
<name>A0A9D3AYZ2_9FIRM</name>
<dbReference type="CDD" id="cd01292">
    <property type="entry name" value="metallo-dependent_hydrolases"/>
    <property type="match status" value="1"/>
</dbReference>
<gene>
    <name evidence="3" type="ORF">SPSYN_01455</name>
</gene>
<keyword evidence="1" id="KW-0456">Lyase</keyword>
<dbReference type="GO" id="GO:0016831">
    <property type="term" value="F:carboxy-lyase activity"/>
    <property type="evidence" value="ECO:0007669"/>
    <property type="project" value="InterPro"/>
</dbReference>
<dbReference type="EMBL" id="LSRS01000003">
    <property type="protein sequence ID" value="KAF1085319.1"/>
    <property type="molecule type" value="Genomic_DNA"/>
</dbReference>
<keyword evidence="4" id="KW-1185">Reference proteome</keyword>
<dbReference type="Proteomes" id="UP000798488">
    <property type="component" value="Unassembled WGS sequence"/>
</dbReference>
<dbReference type="InterPro" id="IPR032465">
    <property type="entry name" value="ACMSD"/>
</dbReference>
<sequence length="276" mass="31269">MSTIVDFHVHLAEYESFSTDAYNFFAGAFQSKTEYDNFCRIYSDPHAFLQLMEQNGVDYAVVLAELSPTSTGICTNEKVAAFCRVSPKLIPFCTLNPYLHQNMAGMLEDLCLNQGFKGLKLLPSYNYFYPNDNFMYPLYAVAERLGIPVLFHTGSSIFSGVRLKYAQPIYLDDLAVDFPDLTIIMAHGGRGLWYDEALSLVRLHKNFYIDLSGLPPQKLPAYFPDLERYAHKFVFGTDWPSVDVKKNIQLIRNLNISTEAVARILGENAKQLLGLL</sequence>
<dbReference type="Pfam" id="PF04909">
    <property type="entry name" value="Amidohydro_2"/>
    <property type="match status" value="1"/>
</dbReference>
<dbReference type="PANTHER" id="PTHR21240:SF19">
    <property type="entry name" value="CATALYTIC_ HYDROLASE"/>
    <property type="match status" value="1"/>
</dbReference>
<dbReference type="InterPro" id="IPR032466">
    <property type="entry name" value="Metal_Hydrolase"/>
</dbReference>
<reference evidence="3" key="1">
    <citation type="submission" date="2016-02" db="EMBL/GenBank/DDBJ databases">
        <title>Draft Genome Sequence of Sporotomaculum syntrophicum Strain FB, a Syntrophic Benzoate Degrader.</title>
        <authorList>
            <person name="Nobu M.K."/>
            <person name="Narihiro T."/>
            <person name="Qiu Y.-L."/>
            <person name="Ohashi A."/>
            <person name="Liu W.-T."/>
            <person name="Yuji S."/>
        </authorList>
    </citation>
    <scope>NUCLEOTIDE SEQUENCE</scope>
    <source>
        <strain evidence="3">FB</strain>
    </source>
</reference>